<organism evidence="7 8">
    <name type="scientific">Amphibalanus amphitrite</name>
    <name type="common">Striped barnacle</name>
    <name type="synonym">Balanus amphitrite</name>
    <dbReference type="NCBI Taxonomy" id="1232801"/>
    <lineage>
        <taxon>Eukaryota</taxon>
        <taxon>Metazoa</taxon>
        <taxon>Ecdysozoa</taxon>
        <taxon>Arthropoda</taxon>
        <taxon>Crustacea</taxon>
        <taxon>Multicrustacea</taxon>
        <taxon>Cirripedia</taxon>
        <taxon>Thoracica</taxon>
        <taxon>Thoracicalcarea</taxon>
        <taxon>Balanomorpha</taxon>
        <taxon>Balanoidea</taxon>
        <taxon>Balanidae</taxon>
        <taxon>Amphibalaninae</taxon>
        <taxon>Amphibalanus</taxon>
    </lineage>
</organism>
<evidence type="ECO:0000256" key="2">
    <source>
        <dbReference type="ARBA" id="ARBA00023015"/>
    </source>
</evidence>
<evidence type="ECO:0000313" key="8">
    <source>
        <dbReference type="Proteomes" id="UP000440578"/>
    </source>
</evidence>
<dbReference type="EMBL" id="VIIS01000386">
    <property type="protein sequence ID" value="KAF0309622.1"/>
    <property type="molecule type" value="Genomic_DNA"/>
</dbReference>
<reference evidence="7 8" key="1">
    <citation type="submission" date="2019-07" db="EMBL/GenBank/DDBJ databases">
        <title>Draft genome assembly of a fouling barnacle, Amphibalanus amphitrite (Darwin, 1854): The first reference genome for Thecostraca.</title>
        <authorList>
            <person name="Kim W."/>
        </authorList>
    </citation>
    <scope>NUCLEOTIDE SEQUENCE [LARGE SCALE GENOMIC DNA]</scope>
    <source>
        <strain evidence="7">SNU_AA5</strain>
        <tissue evidence="7">Soma without cirri and trophi</tissue>
    </source>
</reference>
<dbReference type="PROSITE" id="PS51062">
    <property type="entry name" value="RUNT"/>
    <property type="match status" value="1"/>
</dbReference>
<comment type="caution">
    <text evidence="7">The sequence shown here is derived from an EMBL/GenBank/DDBJ whole genome shotgun (WGS) entry which is preliminary data.</text>
</comment>
<feature type="domain" description="Runt" evidence="6">
    <location>
        <begin position="17"/>
        <end position="145"/>
    </location>
</feature>
<feature type="compositionally biased region" description="Basic and acidic residues" evidence="5">
    <location>
        <begin position="400"/>
        <end position="413"/>
    </location>
</feature>
<feature type="compositionally biased region" description="Basic and acidic residues" evidence="5">
    <location>
        <begin position="440"/>
        <end position="449"/>
    </location>
</feature>
<dbReference type="InterPro" id="IPR012346">
    <property type="entry name" value="p53/RUNT-type_TF_DNA-bd_sf"/>
</dbReference>
<evidence type="ECO:0000256" key="4">
    <source>
        <dbReference type="ARBA" id="ARBA00023242"/>
    </source>
</evidence>
<feature type="region of interest" description="Disordered" evidence="5">
    <location>
        <begin position="382"/>
        <end position="449"/>
    </location>
</feature>
<dbReference type="PRINTS" id="PR00967">
    <property type="entry name" value="ONCOGENEAML1"/>
</dbReference>
<dbReference type="AlphaFoldDB" id="A0A6A4X5S2"/>
<comment type="subcellular location">
    <subcellularLocation>
        <location evidence="1">Nucleus</location>
    </subcellularLocation>
</comment>
<evidence type="ECO:0000256" key="3">
    <source>
        <dbReference type="ARBA" id="ARBA00023163"/>
    </source>
</evidence>
<evidence type="ECO:0000259" key="6">
    <source>
        <dbReference type="PROSITE" id="PS51062"/>
    </source>
</evidence>
<name>A0A6A4X5S2_AMPAM</name>
<dbReference type="Proteomes" id="UP000440578">
    <property type="component" value="Unassembled WGS sequence"/>
</dbReference>
<keyword evidence="2" id="KW-0805">Transcription regulation</keyword>
<keyword evidence="8" id="KW-1185">Reference proteome</keyword>
<dbReference type="InterPro" id="IPR013524">
    <property type="entry name" value="Runt_dom"/>
</dbReference>
<dbReference type="InterPro" id="IPR000040">
    <property type="entry name" value="AML1_Runt"/>
</dbReference>
<dbReference type="GO" id="GO:0005524">
    <property type="term" value="F:ATP binding"/>
    <property type="evidence" value="ECO:0007669"/>
    <property type="project" value="InterPro"/>
</dbReference>
<dbReference type="GO" id="GO:0000981">
    <property type="term" value="F:DNA-binding transcription factor activity, RNA polymerase II-specific"/>
    <property type="evidence" value="ECO:0007669"/>
    <property type="project" value="TreeGrafter"/>
</dbReference>
<sequence length="449" mass="48334">MQPERLEKMSDFLLERSLSEVVAEHPGELVRTGAPDLLCTALPPHWRSNKTLPVAFKVVALGHVEDGTVVTVTAGNDDNCCAELRNNASIMKNRVAKFNDLRFVGRSGRGKSLSVTIIVSSRPCQITTYNKAIKVTVDGPREPRSKTRQFPFPFPFGHRPFFAPHLAGLEQLRREQIAAGLLKLPQPHCQKFRLRPEKKAPPARWGGGRPVLCPASRGDGPDGRINMAKDLGAGFPFGGGVPEGWPYAPGAYPCLPGFGHPAAAAALGFSPNELNSQITTSSASEPPTAHSNSVMTSDSSPRAADTTELKPEFDIRRNSLLPRAPAPPPAAPPQRPLLLGEPAVSAAVGLYPPVLQLYQQLYRPAVPPAVRHKAAELALEAAGRPLPPPPPRASASLAAAEERTAPESPHIPRIDVQCFGRQKHDNVPLGQIEVPPPDDPAGHWEDFCS</sequence>
<protein>
    <submittedName>
        <fullName evidence="7">Runt-related transcription factor 1</fullName>
    </submittedName>
</protein>
<dbReference type="GO" id="GO:0000978">
    <property type="term" value="F:RNA polymerase II cis-regulatory region sequence-specific DNA binding"/>
    <property type="evidence" value="ECO:0007669"/>
    <property type="project" value="TreeGrafter"/>
</dbReference>
<dbReference type="Pfam" id="PF00853">
    <property type="entry name" value="Runt"/>
    <property type="match status" value="1"/>
</dbReference>
<evidence type="ECO:0000313" key="7">
    <source>
        <dbReference type="EMBL" id="KAF0309622.1"/>
    </source>
</evidence>
<dbReference type="PANTHER" id="PTHR11950:SF31">
    <property type="entry name" value="SEGMENTATION PROTEIN RUNT"/>
    <property type="match status" value="1"/>
</dbReference>
<proteinExistence type="predicted"/>
<dbReference type="InterPro" id="IPR008967">
    <property type="entry name" value="p53-like_TF_DNA-bd_sf"/>
</dbReference>
<feature type="compositionally biased region" description="Polar residues" evidence="5">
    <location>
        <begin position="276"/>
        <end position="300"/>
    </location>
</feature>
<dbReference type="SUPFAM" id="SSF49417">
    <property type="entry name" value="p53-like transcription factors"/>
    <property type="match status" value="1"/>
</dbReference>
<feature type="region of interest" description="Disordered" evidence="5">
    <location>
        <begin position="276"/>
        <end position="312"/>
    </location>
</feature>
<evidence type="ECO:0000256" key="1">
    <source>
        <dbReference type="ARBA" id="ARBA00004123"/>
    </source>
</evidence>
<dbReference type="OrthoDB" id="10029800at2759"/>
<keyword evidence="3" id="KW-0804">Transcription</keyword>
<gene>
    <name evidence="7" type="primary">RUNX1</name>
    <name evidence="7" type="ORF">FJT64_019299</name>
</gene>
<accession>A0A6A4X5S2</accession>
<evidence type="ECO:0000256" key="5">
    <source>
        <dbReference type="SAM" id="MobiDB-lite"/>
    </source>
</evidence>
<dbReference type="PANTHER" id="PTHR11950">
    <property type="entry name" value="RUNT RELATED"/>
    <property type="match status" value="1"/>
</dbReference>
<dbReference type="GO" id="GO:0005634">
    <property type="term" value="C:nucleus"/>
    <property type="evidence" value="ECO:0007669"/>
    <property type="project" value="UniProtKB-SubCell"/>
</dbReference>
<dbReference type="Gene3D" id="2.60.40.720">
    <property type="match status" value="1"/>
</dbReference>
<feature type="region of interest" description="Disordered" evidence="5">
    <location>
        <begin position="197"/>
        <end position="218"/>
    </location>
</feature>
<keyword evidence="4" id="KW-0539">Nucleus</keyword>